<accession>A0ABX6NL42</accession>
<protein>
    <recommendedName>
        <fullName evidence="3">Pyruvate formate lyase-activating protein</fullName>
    </recommendedName>
</protein>
<keyword evidence="2" id="KW-1185">Reference proteome</keyword>
<dbReference type="EMBL" id="CP039543">
    <property type="protein sequence ID" value="QJT11385.1"/>
    <property type="molecule type" value="Genomic_DNA"/>
</dbReference>
<evidence type="ECO:0008006" key="3">
    <source>
        <dbReference type="Google" id="ProtNLM"/>
    </source>
</evidence>
<evidence type="ECO:0000313" key="2">
    <source>
        <dbReference type="Proteomes" id="UP000503251"/>
    </source>
</evidence>
<sequence length="366" mass="38965">MVAKRILSLDIGSGTVDVLYYVTAEDGGPCAEPENLPKFVLPSPAQRVAARVRELTAAGKGIYLHGENMGGGFFRSVSAHLKAGLPAAAHPDAAWALSDDPVRLESMGIEITTAPPAGFIPVHTADYEPGYWNGLLAMCGLEPPDMILASAQDHGYHPTGSNRLGRFVIWRNLLSCDGGRLDSLFYEQAPESLTRLVTLQRAIGGGPVADTGAAAVLGALFDPQVAALSERTGVMVVNAGNSHFLAFLVYRQRIYGVYEHHTGMQKPEAIASDLDRFRRGEIANEEVLESGGHGVHTVELPGGGVGFGHICVMGPRRRLANEALRQDAGRYAGIMHPAPGGDMMIAGCFGLVSGYYMTRRNGETGD</sequence>
<dbReference type="Proteomes" id="UP000503251">
    <property type="component" value="Chromosome"/>
</dbReference>
<dbReference type="InterPro" id="IPR014846">
    <property type="entry name" value="DUF1786_pyruvate_format-lyase"/>
</dbReference>
<gene>
    <name evidence="1" type="ORF">E8L03_16580</name>
</gene>
<dbReference type="Pfam" id="PF08735">
    <property type="entry name" value="DUF1786"/>
    <property type="match status" value="1"/>
</dbReference>
<reference evidence="1 2" key="1">
    <citation type="submission" date="2019-04" db="EMBL/GenBank/DDBJ databases">
        <title>Isolation and culture of sulfate reducing bacteria from the cold seep of the South China Sea.</title>
        <authorList>
            <person name="Sun C."/>
            <person name="Liu R."/>
        </authorList>
    </citation>
    <scope>NUCLEOTIDE SEQUENCE [LARGE SCALE GENOMIC DNA]</scope>
    <source>
        <strain evidence="1 2">CS1</strain>
    </source>
</reference>
<proteinExistence type="predicted"/>
<evidence type="ECO:0000313" key="1">
    <source>
        <dbReference type="EMBL" id="QJT11385.1"/>
    </source>
</evidence>
<organism evidence="1 2">
    <name type="scientific">Oceanidesulfovibrio marinus</name>
    <dbReference type="NCBI Taxonomy" id="370038"/>
    <lineage>
        <taxon>Bacteria</taxon>
        <taxon>Pseudomonadati</taxon>
        <taxon>Thermodesulfobacteriota</taxon>
        <taxon>Desulfovibrionia</taxon>
        <taxon>Desulfovibrionales</taxon>
        <taxon>Desulfovibrionaceae</taxon>
        <taxon>Oceanidesulfovibrio</taxon>
    </lineage>
</organism>
<name>A0ABX6NL42_9BACT</name>